<dbReference type="PANTHER" id="PTHR19328">
    <property type="entry name" value="HEDGEHOG-INTERACTING PROTEIN"/>
    <property type="match status" value="1"/>
</dbReference>
<evidence type="ECO:0000256" key="1">
    <source>
        <dbReference type="ARBA" id="ARBA00022729"/>
    </source>
</evidence>
<dbReference type="InterPro" id="IPR013320">
    <property type="entry name" value="ConA-like_dom_sf"/>
</dbReference>
<accession>A0ABP8LWN9</accession>
<dbReference type="InterPro" id="IPR000601">
    <property type="entry name" value="PKD_dom"/>
</dbReference>
<dbReference type="Gene3D" id="2.60.120.200">
    <property type="match status" value="1"/>
</dbReference>
<evidence type="ECO:0000313" key="5">
    <source>
        <dbReference type="Proteomes" id="UP001500552"/>
    </source>
</evidence>
<organism evidence="4 5">
    <name type="scientific">Pontibacter saemangeumensis</name>
    <dbReference type="NCBI Taxonomy" id="1084525"/>
    <lineage>
        <taxon>Bacteria</taxon>
        <taxon>Pseudomonadati</taxon>
        <taxon>Bacteroidota</taxon>
        <taxon>Cytophagia</taxon>
        <taxon>Cytophagales</taxon>
        <taxon>Hymenobacteraceae</taxon>
        <taxon>Pontibacter</taxon>
    </lineage>
</organism>
<comment type="caution">
    <text evidence="4">The sequence shown here is derived from an EMBL/GenBank/DDBJ whole genome shotgun (WGS) entry which is preliminary data.</text>
</comment>
<dbReference type="InterPro" id="IPR011042">
    <property type="entry name" value="6-blade_b-propeller_TolB-like"/>
</dbReference>
<keyword evidence="5" id="KW-1185">Reference proteome</keyword>
<dbReference type="SUPFAM" id="SSF50952">
    <property type="entry name" value="Soluble quinoprotein glucose dehydrogenase"/>
    <property type="match status" value="1"/>
</dbReference>
<dbReference type="Pfam" id="PF18911">
    <property type="entry name" value="PKD_4"/>
    <property type="match status" value="1"/>
</dbReference>
<dbReference type="EMBL" id="BAABHC010000016">
    <property type="protein sequence ID" value="GAA4438002.1"/>
    <property type="molecule type" value="Genomic_DNA"/>
</dbReference>
<dbReference type="PROSITE" id="PS50093">
    <property type="entry name" value="PKD"/>
    <property type="match status" value="1"/>
</dbReference>
<dbReference type="Proteomes" id="UP001500552">
    <property type="component" value="Unassembled WGS sequence"/>
</dbReference>
<evidence type="ECO:0000256" key="2">
    <source>
        <dbReference type="ARBA" id="ARBA00023157"/>
    </source>
</evidence>
<dbReference type="InterPro" id="IPR012938">
    <property type="entry name" value="Glc/Sorbosone_DH"/>
</dbReference>
<dbReference type="SUPFAM" id="SSF49299">
    <property type="entry name" value="PKD domain"/>
    <property type="match status" value="1"/>
</dbReference>
<evidence type="ECO:0000259" key="3">
    <source>
        <dbReference type="PROSITE" id="PS50093"/>
    </source>
</evidence>
<dbReference type="InterPro" id="IPR006558">
    <property type="entry name" value="LamG-like"/>
</dbReference>
<dbReference type="SMART" id="SM00089">
    <property type="entry name" value="PKD"/>
    <property type="match status" value="1"/>
</dbReference>
<dbReference type="SUPFAM" id="SSF49899">
    <property type="entry name" value="Concanavalin A-like lectins/glucanases"/>
    <property type="match status" value="1"/>
</dbReference>
<dbReference type="Pfam" id="PF13385">
    <property type="entry name" value="Laminin_G_3"/>
    <property type="match status" value="1"/>
</dbReference>
<dbReference type="PANTHER" id="PTHR19328:SF13">
    <property type="entry name" value="HIPL1 PROTEIN"/>
    <property type="match status" value="1"/>
</dbReference>
<dbReference type="InterPro" id="IPR011041">
    <property type="entry name" value="Quinoprot_gluc/sorb_DH_b-prop"/>
</dbReference>
<dbReference type="InterPro" id="IPR022409">
    <property type="entry name" value="PKD/Chitinase_dom"/>
</dbReference>
<keyword evidence="1" id="KW-0732">Signal</keyword>
<dbReference type="InterPro" id="IPR035986">
    <property type="entry name" value="PKD_dom_sf"/>
</dbReference>
<dbReference type="Gene3D" id="2.60.40.10">
    <property type="entry name" value="Immunoglobulins"/>
    <property type="match status" value="2"/>
</dbReference>
<reference evidence="5" key="1">
    <citation type="journal article" date="2019" name="Int. J. Syst. Evol. Microbiol.">
        <title>The Global Catalogue of Microorganisms (GCM) 10K type strain sequencing project: providing services to taxonomists for standard genome sequencing and annotation.</title>
        <authorList>
            <consortium name="The Broad Institute Genomics Platform"/>
            <consortium name="The Broad Institute Genome Sequencing Center for Infectious Disease"/>
            <person name="Wu L."/>
            <person name="Ma J."/>
        </authorList>
    </citation>
    <scope>NUCLEOTIDE SEQUENCE [LARGE SCALE GENOMIC DNA]</scope>
    <source>
        <strain evidence="5">JCM 17926</strain>
    </source>
</reference>
<sequence length="1143" mass="122877">MKAQLPPGFVEEQVGGEWNAAVGLTFSEDGQNMFVWEKGGKVWVVKNGEKAPQPLIDLTNEVGDWGDHGLLGFALDPAFANNGYIYLLYVVDRNYLMTGGTGSYDPAVTSQREATIGRVTRYKVVTRNGDLAADLGSRKVLLGETPATGIPILYESHGVGSLAFGEDGSLLISAGDGASAGLVDGGYREDDPKDMIPVDTYIPQALADGIITEAQNIGAYRSQQLSSLNGKILRIDPATGNGLPSNPFYDASKPRAASSRVWSLGLRNPFRFTVKPGSGNATSPGTIYVGDVGWLHWEEINVADKAGLNFGWPFYEGLEELPVYTNRRIDNLDAPNPLYGKGNCDMPYIAYNDLIYPPKRTEAVYFGNFCDWTVPIPADVPTFVHTRPILEWVNAVAKDGVAPTPITRTGTFDGEDAAVVNVGDADSPVTGAPFYGSSSTGGIWYFGDALPEEYRNTYFFGDYGAGWIKNLTIDGDNKPKKINNFIDENARVTAFATNPATGELYYVNYAAKIMKVAFYDGNTPPVAVAEADKLFGQSPLRVSFSAAKSTDAEGKALTYEWDFGDGSEKATGVTVQHTFTATGAKAFEVTLTVTDAEGLTDTEKLTITVNNTPPAVTIVSPTAETKYPMDAITTYQLKADVTDGEDSDAELTYEWQVALHHNTHNHPDPVMNEQEASATLTPIGCDGETYFYRVSLKVTDTGGLSASDFVDVYPDCSAGVVAAVAMASPANNAAFDINEPVELKVNFADAARQWEKIEYFQGTSLIGTVTSAPYSFTWRNVPAGVYNITAKATDISGHSVTSGAVSIAVGDGGIVELADCLPGLIHYFGFDETEGTTFDDFTSGVNATCENCPEPVEGKFLGGARFSSTATGIDIGDANSFNWGAGDSFSMGFWIKTDATPAENAVIIGRDASAAGSGLHWWIGLTPEGKAVFMLKDINHAGVQVGGEQGPKLNDGTWHHILAVRDGASNMNRLFVDGALLKEEAYQYSNGFEGQAAVNVGYLNRASGYHYSGDLDEFKVYDRAVSQAEIAGIYNGGSGTYCGLTPLGMTDNQTFAGTYEVFPNPAFGDQLHLYVSKLSPGEDVTLMLVDITGKKVLEHHTTARPDGIIQLSLSLREDIAMGLYNLLLLSEERKLNRKIVIKK</sequence>
<dbReference type="Pfam" id="PF07995">
    <property type="entry name" value="GSDH"/>
    <property type="match status" value="2"/>
</dbReference>
<dbReference type="Gene3D" id="2.120.10.30">
    <property type="entry name" value="TolB, C-terminal domain"/>
    <property type="match status" value="1"/>
</dbReference>
<evidence type="ECO:0000313" key="4">
    <source>
        <dbReference type="EMBL" id="GAA4438002.1"/>
    </source>
</evidence>
<dbReference type="CDD" id="cd00146">
    <property type="entry name" value="PKD"/>
    <property type="match status" value="1"/>
</dbReference>
<dbReference type="InterPro" id="IPR013783">
    <property type="entry name" value="Ig-like_fold"/>
</dbReference>
<dbReference type="SMART" id="SM00560">
    <property type="entry name" value="LamGL"/>
    <property type="match status" value="1"/>
</dbReference>
<protein>
    <recommendedName>
        <fullName evidence="3">PKD domain-containing protein</fullName>
    </recommendedName>
</protein>
<keyword evidence="2" id="KW-1015">Disulfide bond</keyword>
<name>A0ABP8LWN9_9BACT</name>
<gene>
    <name evidence="4" type="ORF">GCM10023188_32840</name>
</gene>
<proteinExistence type="predicted"/>
<dbReference type="Pfam" id="PF17957">
    <property type="entry name" value="Big_7"/>
    <property type="match status" value="1"/>
</dbReference>
<feature type="domain" description="PKD" evidence="3">
    <location>
        <begin position="525"/>
        <end position="609"/>
    </location>
</feature>